<evidence type="ECO:0000256" key="3">
    <source>
        <dbReference type="SAM" id="SignalP"/>
    </source>
</evidence>
<dbReference type="AlphaFoldDB" id="A0AAN9I9L1"/>
<reference evidence="5 6" key="1">
    <citation type="submission" date="2024-01" db="EMBL/GenBank/DDBJ databases">
        <title>The genomes of 5 underutilized Papilionoideae crops provide insights into root nodulation and disease resistanc.</title>
        <authorList>
            <person name="Yuan L."/>
        </authorList>
    </citation>
    <scope>NUCLEOTIDE SEQUENCE [LARGE SCALE GENOMIC DNA]</scope>
    <source>
        <strain evidence="5">ZHUSHIDOU_FW_LH</strain>
        <tissue evidence="5">Leaf</tissue>
    </source>
</reference>
<keyword evidence="6" id="KW-1185">Reference proteome</keyword>
<dbReference type="Pfam" id="PF01657">
    <property type="entry name" value="Stress-antifung"/>
    <property type="match status" value="2"/>
</dbReference>
<dbReference type="Gene3D" id="3.30.430.20">
    <property type="entry name" value="Gnk2 domain, C-X8-C-X2-C motif"/>
    <property type="match status" value="2"/>
</dbReference>
<accession>A0AAN9I9L1</accession>
<sequence length="280" mass="31175">MGSFHLLLLLLTFFSHFIPSFSSPIIQAAIHQHPKAYYNCTNDATFAANSTYRSNIKTLLDRLSSNVAGNPPISYNTTVASKNTAHTVYGFSYCRTILTTNICQECVIETGKLLLSLCTMAKEAIIWNGQGCYVRYSNRYFFSTVEESPKLTFADDHNYEGHNGRFNTILFDLLNDLRTRAANASNKYSYMEVKITEDEKELHGSAFCAPYLSTENCNWCLDYAIAEVTTVCCKGKSGGTVLYPSCSAKFELYPYGLPPSLPSSTHPSAQPGFVAMFIPH</sequence>
<evidence type="ECO:0000256" key="1">
    <source>
        <dbReference type="ARBA" id="ARBA00022729"/>
    </source>
</evidence>
<keyword evidence="2" id="KW-0677">Repeat</keyword>
<organism evidence="5 6">
    <name type="scientific">Crotalaria pallida</name>
    <name type="common">Smooth rattlebox</name>
    <name type="synonym">Crotalaria striata</name>
    <dbReference type="NCBI Taxonomy" id="3830"/>
    <lineage>
        <taxon>Eukaryota</taxon>
        <taxon>Viridiplantae</taxon>
        <taxon>Streptophyta</taxon>
        <taxon>Embryophyta</taxon>
        <taxon>Tracheophyta</taxon>
        <taxon>Spermatophyta</taxon>
        <taxon>Magnoliopsida</taxon>
        <taxon>eudicotyledons</taxon>
        <taxon>Gunneridae</taxon>
        <taxon>Pentapetalae</taxon>
        <taxon>rosids</taxon>
        <taxon>fabids</taxon>
        <taxon>Fabales</taxon>
        <taxon>Fabaceae</taxon>
        <taxon>Papilionoideae</taxon>
        <taxon>50 kb inversion clade</taxon>
        <taxon>genistoids sensu lato</taxon>
        <taxon>core genistoids</taxon>
        <taxon>Crotalarieae</taxon>
        <taxon>Crotalaria</taxon>
    </lineage>
</organism>
<comment type="caution">
    <text evidence="5">The sequence shown here is derived from an EMBL/GenBank/DDBJ whole genome shotgun (WGS) entry which is preliminary data.</text>
</comment>
<feature type="domain" description="Gnk2-homologous" evidence="4">
    <location>
        <begin position="34"/>
        <end position="141"/>
    </location>
</feature>
<protein>
    <recommendedName>
        <fullName evidence="4">Gnk2-homologous domain-containing protein</fullName>
    </recommendedName>
</protein>
<dbReference type="Proteomes" id="UP001372338">
    <property type="component" value="Unassembled WGS sequence"/>
</dbReference>
<proteinExistence type="predicted"/>
<keyword evidence="1 3" id="KW-0732">Signal</keyword>
<name>A0AAN9I9L1_CROPI</name>
<feature type="domain" description="Gnk2-homologous" evidence="4">
    <location>
        <begin position="147"/>
        <end position="255"/>
    </location>
</feature>
<feature type="signal peptide" evidence="3">
    <location>
        <begin position="1"/>
        <end position="22"/>
    </location>
</feature>
<dbReference type="CDD" id="cd23509">
    <property type="entry name" value="Gnk2-like"/>
    <property type="match status" value="2"/>
</dbReference>
<dbReference type="PANTHER" id="PTHR32099:SF110">
    <property type="entry name" value="CYSTEINE-RICH RECEPTOR-KINASE-LIKE PROTEIN"/>
    <property type="match status" value="1"/>
</dbReference>
<dbReference type="InterPro" id="IPR002902">
    <property type="entry name" value="GNK2"/>
</dbReference>
<evidence type="ECO:0000313" key="5">
    <source>
        <dbReference type="EMBL" id="KAK7269979.1"/>
    </source>
</evidence>
<gene>
    <name evidence="5" type="ORF">RIF29_22809</name>
</gene>
<dbReference type="InterPro" id="IPR038408">
    <property type="entry name" value="GNK2_sf"/>
</dbReference>
<evidence type="ECO:0000259" key="4">
    <source>
        <dbReference type="PROSITE" id="PS51473"/>
    </source>
</evidence>
<feature type="chain" id="PRO_5042908230" description="Gnk2-homologous domain-containing protein" evidence="3">
    <location>
        <begin position="23"/>
        <end position="280"/>
    </location>
</feature>
<dbReference type="EMBL" id="JAYWIO010000004">
    <property type="protein sequence ID" value="KAK7269979.1"/>
    <property type="molecule type" value="Genomic_DNA"/>
</dbReference>
<evidence type="ECO:0000256" key="2">
    <source>
        <dbReference type="ARBA" id="ARBA00022737"/>
    </source>
</evidence>
<evidence type="ECO:0000313" key="6">
    <source>
        <dbReference type="Proteomes" id="UP001372338"/>
    </source>
</evidence>
<dbReference type="PANTHER" id="PTHR32099">
    <property type="entry name" value="CYSTEINE-RICH REPEAT SECRETORY PROTEIN"/>
    <property type="match status" value="1"/>
</dbReference>
<dbReference type="PROSITE" id="PS51473">
    <property type="entry name" value="GNK2"/>
    <property type="match status" value="2"/>
</dbReference>